<keyword evidence="1" id="KW-0812">Transmembrane</keyword>
<keyword evidence="1" id="KW-1133">Transmembrane helix</keyword>
<dbReference type="OrthoDB" id="347737at2"/>
<feature type="transmembrane region" description="Helical" evidence="1">
    <location>
        <begin position="38"/>
        <end position="56"/>
    </location>
</feature>
<dbReference type="AlphaFoldDB" id="B0ST41"/>
<proteinExistence type="predicted"/>
<protein>
    <submittedName>
        <fullName evidence="2">Uncharacterized protein</fullName>
    </submittedName>
</protein>
<evidence type="ECO:0000256" key="1">
    <source>
        <dbReference type="SAM" id="Phobius"/>
    </source>
</evidence>
<dbReference type="STRING" id="456481.LEPBI_I2182"/>
<dbReference type="Proteomes" id="UP000001847">
    <property type="component" value="Chromosome I"/>
</dbReference>
<keyword evidence="3" id="KW-1185">Reference proteome</keyword>
<dbReference type="KEGG" id="lbi:LEPBI_I2182"/>
<dbReference type="HOGENOM" id="CLU_1616969_0_0_12"/>
<keyword evidence="1" id="KW-0472">Membrane</keyword>
<feature type="transmembrane region" description="Helical" evidence="1">
    <location>
        <begin position="12"/>
        <end position="32"/>
    </location>
</feature>
<name>B0ST41_LEPBP</name>
<evidence type="ECO:0000313" key="3">
    <source>
        <dbReference type="Proteomes" id="UP000001847"/>
    </source>
</evidence>
<sequence>MENFKKFLKQHEILSAFMQIFLFAFEVILNFYSSFYFFLRNVIILVLIALATYIILDNDAYLKGFTDKVTLPEPEIVSVRCDDHSSNLSNLEYSTRVITSIRNLGGEGNVVVESKVQQGNQMWTKSELLFLSPQQTKETQITFDETSIFGERIKCSSRTYSYSK</sequence>
<organism evidence="2 3">
    <name type="scientific">Leptospira biflexa serovar Patoc (strain Patoc 1 / ATCC 23582 / Paris)</name>
    <dbReference type="NCBI Taxonomy" id="456481"/>
    <lineage>
        <taxon>Bacteria</taxon>
        <taxon>Pseudomonadati</taxon>
        <taxon>Spirochaetota</taxon>
        <taxon>Spirochaetia</taxon>
        <taxon>Leptospirales</taxon>
        <taxon>Leptospiraceae</taxon>
        <taxon>Leptospira</taxon>
    </lineage>
</organism>
<gene>
    <name evidence="2" type="ordered locus">LEPBI_I2182</name>
</gene>
<reference evidence="2 3" key="1">
    <citation type="journal article" date="2008" name="PLoS ONE">
        <title>Genome sequence of the saprophyte Leptospira biflexa provides insights into the evolution of Leptospira and the pathogenesis of leptospirosis.</title>
        <authorList>
            <person name="Picardeau M."/>
            <person name="Bulach D.M."/>
            <person name="Bouchier C."/>
            <person name="Zuerner R.L."/>
            <person name="Zidane N."/>
            <person name="Wilson P.J."/>
            <person name="Creno S."/>
            <person name="Kuczek E.S."/>
            <person name="Bommezzadri S."/>
            <person name="Davis J.C."/>
            <person name="McGrath A."/>
            <person name="Johnson M.J."/>
            <person name="Boursaux-Eude C."/>
            <person name="Seemann T."/>
            <person name="Rouy Z."/>
            <person name="Coppel R.L."/>
            <person name="Rood J.I."/>
            <person name="Lajus A."/>
            <person name="Davies J.K."/>
            <person name="Medigue C."/>
            <person name="Adler B."/>
        </authorList>
    </citation>
    <scope>NUCLEOTIDE SEQUENCE [LARGE SCALE GENOMIC DNA]</scope>
    <source>
        <strain evidence="3">Patoc 1 / ATCC 23582 / Paris</strain>
    </source>
</reference>
<evidence type="ECO:0000313" key="2">
    <source>
        <dbReference type="EMBL" id="ABZ98281.1"/>
    </source>
</evidence>
<accession>B0ST41</accession>
<dbReference type="BioCyc" id="LBIF456481:LEPBI_RS10760-MONOMER"/>
<dbReference type="EMBL" id="CP000786">
    <property type="protein sequence ID" value="ABZ98281.1"/>
    <property type="molecule type" value="Genomic_DNA"/>
</dbReference>
<dbReference type="RefSeq" id="WP_012389151.1">
    <property type="nucleotide sequence ID" value="NC_010602.1"/>
</dbReference>